<dbReference type="InterPro" id="IPR051032">
    <property type="entry name" value="AP2/ERF_TF_ERF_subfamily"/>
</dbReference>
<sequence length="176" mass="19510">MVKQASSSSKWGKWVSEIRLPKCRDRIWLGSYDTPEKAARAFDAALFCLRGSTANFNFPHQPPHIPGGTSLSRSQIQAVAASYASGSSTDCITTHDLFDPWTSPLTNLDDDFNSYMNTLGDHTIINSSTTSVPDFGIYPGFDDYFMPMPPMPSSNDNEYVESDGIYLQGSSLLWNF</sequence>
<keyword evidence="6" id="KW-0539">Nucleus</keyword>
<dbReference type="SUPFAM" id="SSF54171">
    <property type="entry name" value="DNA-binding domain"/>
    <property type="match status" value="1"/>
</dbReference>
<dbReference type="Pfam" id="PF00847">
    <property type="entry name" value="AP2"/>
    <property type="match status" value="1"/>
</dbReference>
<dbReference type="InterPro" id="IPR016177">
    <property type="entry name" value="DNA-bd_dom_sf"/>
</dbReference>
<evidence type="ECO:0000256" key="1">
    <source>
        <dbReference type="ARBA" id="ARBA00004123"/>
    </source>
</evidence>
<dbReference type="InterPro" id="IPR036955">
    <property type="entry name" value="AP2/ERF_dom_sf"/>
</dbReference>
<dbReference type="STRING" id="35608.A0A2U1P681"/>
<dbReference type="EMBL" id="PKPP01001611">
    <property type="protein sequence ID" value="PWA81276.1"/>
    <property type="molecule type" value="Genomic_DNA"/>
</dbReference>
<gene>
    <name evidence="9" type="ORF">CTI12_AA189360</name>
</gene>
<keyword evidence="3 9" id="KW-0238">DNA-binding</keyword>
<dbReference type="PROSITE" id="PS51032">
    <property type="entry name" value="AP2_ERF"/>
    <property type="match status" value="1"/>
</dbReference>
<dbReference type="CDD" id="cd00018">
    <property type="entry name" value="AP2"/>
    <property type="match status" value="1"/>
</dbReference>
<feature type="domain" description="AP2/ERF" evidence="8">
    <location>
        <begin position="1"/>
        <end position="59"/>
    </location>
</feature>
<dbReference type="SMART" id="SM00380">
    <property type="entry name" value="AP2"/>
    <property type="match status" value="1"/>
</dbReference>
<evidence type="ECO:0000313" key="9">
    <source>
        <dbReference type="EMBL" id="PWA81276.1"/>
    </source>
</evidence>
<dbReference type="PANTHER" id="PTHR31985">
    <property type="entry name" value="ETHYLENE-RESPONSIVE TRANSCRIPTION FACTOR ERF042-RELATED"/>
    <property type="match status" value="1"/>
</dbReference>
<evidence type="ECO:0000313" key="10">
    <source>
        <dbReference type="Proteomes" id="UP000245207"/>
    </source>
</evidence>
<organism evidence="9 10">
    <name type="scientific">Artemisia annua</name>
    <name type="common">Sweet wormwood</name>
    <dbReference type="NCBI Taxonomy" id="35608"/>
    <lineage>
        <taxon>Eukaryota</taxon>
        <taxon>Viridiplantae</taxon>
        <taxon>Streptophyta</taxon>
        <taxon>Embryophyta</taxon>
        <taxon>Tracheophyta</taxon>
        <taxon>Spermatophyta</taxon>
        <taxon>Magnoliopsida</taxon>
        <taxon>eudicotyledons</taxon>
        <taxon>Gunneridae</taxon>
        <taxon>Pentapetalae</taxon>
        <taxon>asterids</taxon>
        <taxon>campanulids</taxon>
        <taxon>Asterales</taxon>
        <taxon>Asteraceae</taxon>
        <taxon>Asteroideae</taxon>
        <taxon>Anthemideae</taxon>
        <taxon>Artemisiinae</taxon>
        <taxon>Artemisia</taxon>
    </lineage>
</organism>
<keyword evidence="5" id="KW-0804">Transcription</keyword>
<evidence type="ECO:0000256" key="5">
    <source>
        <dbReference type="ARBA" id="ARBA00023163"/>
    </source>
</evidence>
<dbReference type="OrthoDB" id="1918918at2759"/>
<proteinExistence type="inferred from homology"/>
<dbReference type="AlphaFoldDB" id="A0A2U1P681"/>
<dbReference type="Gene3D" id="3.30.730.10">
    <property type="entry name" value="AP2/ERF domain"/>
    <property type="match status" value="1"/>
</dbReference>
<name>A0A2U1P681_ARTAN</name>
<dbReference type="Proteomes" id="UP000245207">
    <property type="component" value="Unassembled WGS sequence"/>
</dbReference>
<keyword evidence="4" id="KW-0010">Activator</keyword>
<keyword evidence="10" id="KW-1185">Reference proteome</keyword>
<dbReference type="GO" id="GO:0003700">
    <property type="term" value="F:DNA-binding transcription factor activity"/>
    <property type="evidence" value="ECO:0007669"/>
    <property type="project" value="InterPro"/>
</dbReference>
<dbReference type="InterPro" id="IPR001471">
    <property type="entry name" value="AP2/ERF_dom"/>
</dbReference>
<accession>A0A2U1P681</accession>
<dbReference type="PANTHER" id="PTHR31985:SF215">
    <property type="entry name" value="OS02G0781300 PROTEIN"/>
    <property type="match status" value="1"/>
</dbReference>
<keyword evidence="2" id="KW-0805">Transcription regulation</keyword>
<evidence type="ECO:0000256" key="4">
    <source>
        <dbReference type="ARBA" id="ARBA00023159"/>
    </source>
</evidence>
<comment type="similarity">
    <text evidence="7">Belongs to the AP2/ERF transcription factor family. ERF subfamily.</text>
</comment>
<dbReference type="GO" id="GO:0005634">
    <property type="term" value="C:nucleus"/>
    <property type="evidence" value="ECO:0007669"/>
    <property type="project" value="UniProtKB-SubCell"/>
</dbReference>
<comment type="subcellular location">
    <subcellularLocation>
        <location evidence="1">Nucleus</location>
    </subcellularLocation>
</comment>
<comment type="caution">
    <text evidence="9">The sequence shown here is derived from an EMBL/GenBank/DDBJ whole genome shotgun (WGS) entry which is preliminary data.</text>
</comment>
<dbReference type="GO" id="GO:0003677">
    <property type="term" value="F:DNA binding"/>
    <property type="evidence" value="ECO:0007669"/>
    <property type="project" value="UniProtKB-KW"/>
</dbReference>
<evidence type="ECO:0000259" key="8">
    <source>
        <dbReference type="PROSITE" id="PS51032"/>
    </source>
</evidence>
<evidence type="ECO:0000256" key="3">
    <source>
        <dbReference type="ARBA" id="ARBA00023125"/>
    </source>
</evidence>
<evidence type="ECO:0000256" key="7">
    <source>
        <dbReference type="ARBA" id="ARBA00024343"/>
    </source>
</evidence>
<evidence type="ECO:0000256" key="6">
    <source>
        <dbReference type="ARBA" id="ARBA00023242"/>
    </source>
</evidence>
<protein>
    <submittedName>
        <fullName evidence="9">DNA-binding domain-containing protein</fullName>
    </submittedName>
</protein>
<reference evidence="9 10" key="1">
    <citation type="journal article" date="2018" name="Mol. Plant">
        <title>The genome of Artemisia annua provides insight into the evolution of Asteraceae family and artemisinin biosynthesis.</title>
        <authorList>
            <person name="Shen Q."/>
            <person name="Zhang L."/>
            <person name="Liao Z."/>
            <person name="Wang S."/>
            <person name="Yan T."/>
            <person name="Shi P."/>
            <person name="Liu M."/>
            <person name="Fu X."/>
            <person name="Pan Q."/>
            <person name="Wang Y."/>
            <person name="Lv Z."/>
            <person name="Lu X."/>
            <person name="Zhang F."/>
            <person name="Jiang W."/>
            <person name="Ma Y."/>
            <person name="Chen M."/>
            <person name="Hao X."/>
            <person name="Li L."/>
            <person name="Tang Y."/>
            <person name="Lv G."/>
            <person name="Zhou Y."/>
            <person name="Sun X."/>
            <person name="Brodelius P.E."/>
            <person name="Rose J.K.C."/>
            <person name="Tang K."/>
        </authorList>
    </citation>
    <scope>NUCLEOTIDE SEQUENCE [LARGE SCALE GENOMIC DNA]</scope>
    <source>
        <strain evidence="10">cv. Huhao1</strain>
        <tissue evidence="9">Leaf</tissue>
    </source>
</reference>
<evidence type="ECO:0000256" key="2">
    <source>
        <dbReference type="ARBA" id="ARBA00023015"/>
    </source>
</evidence>